<feature type="transmembrane region" description="Helical" evidence="6">
    <location>
        <begin position="83"/>
        <end position="103"/>
    </location>
</feature>
<sequence length="269" mass="27642">MNELLILLPLLLACGAAAGILAGLLGVGGGIVIVPMLYHVYTGLGIPVDTAMPLSVGTSLSTIILTSVISARSHARRGTVDRAVVRGWALFILLGVGLGMLVANLVSGALLKTLFGGLLILVAVHMLYTARHAAPQLADRLPGRGPQALLAGVVGGFSALLGIGGGTLAVPMLNLFAFPMHRAVGTASVFGFLISVPATLGYILTGWGAAGLPPASTGFVNWLSFAALVPATMLFAPVGVRLCHRLDVRQLKRVFALFLLLVGAKMAVL</sequence>
<evidence type="ECO:0000256" key="4">
    <source>
        <dbReference type="ARBA" id="ARBA00022989"/>
    </source>
</evidence>
<reference evidence="7 8" key="1">
    <citation type="submission" date="2018-07" db="EMBL/GenBank/DDBJ databases">
        <title>Genomic Encyclopedia of Type Strains, Phase IV (KMG-IV): sequencing the most valuable type-strain genomes for metagenomic binning, comparative biology and taxonomic classification.</title>
        <authorList>
            <person name="Goeker M."/>
        </authorList>
    </citation>
    <scope>NUCLEOTIDE SEQUENCE [LARGE SCALE GENOMIC DNA]</scope>
    <source>
        <strain evidence="7 8">DSM 26407</strain>
    </source>
</reference>
<feature type="transmembrane region" description="Helical" evidence="6">
    <location>
        <begin position="50"/>
        <end position="71"/>
    </location>
</feature>
<evidence type="ECO:0000256" key="6">
    <source>
        <dbReference type="RuleBase" id="RU363041"/>
    </source>
</evidence>
<dbReference type="RefSeq" id="WP_114279419.1">
    <property type="nucleotide sequence ID" value="NZ_QPJY01000003.1"/>
</dbReference>
<keyword evidence="8" id="KW-1185">Reference proteome</keyword>
<proteinExistence type="inferred from homology"/>
<accession>A0A369CFA9</accession>
<comment type="subcellular location">
    <subcellularLocation>
        <location evidence="6">Cell membrane</location>
        <topology evidence="6">Multi-pass membrane protein</topology>
    </subcellularLocation>
    <subcellularLocation>
        <location evidence="1">Membrane</location>
        <topology evidence="1">Multi-pass membrane protein</topology>
    </subcellularLocation>
</comment>
<gene>
    <name evidence="7" type="ORF">DFQ59_103203</name>
</gene>
<evidence type="ECO:0000256" key="5">
    <source>
        <dbReference type="ARBA" id="ARBA00023136"/>
    </source>
</evidence>
<dbReference type="AlphaFoldDB" id="A0A369CFA9"/>
<keyword evidence="4 6" id="KW-1133">Transmembrane helix</keyword>
<feature type="transmembrane region" description="Helical" evidence="6">
    <location>
        <begin position="219"/>
        <end position="238"/>
    </location>
</feature>
<evidence type="ECO:0000313" key="7">
    <source>
        <dbReference type="EMBL" id="RCX31237.1"/>
    </source>
</evidence>
<comment type="similarity">
    <text evidence="2 6">Belongs to the 4-toluene sulfonate uptake permease (TSUP) (TC 2.A.102) family.</text>
</comment>
<feature type="transmembrane region" description="Helical" evidence="6">
    <location>
        <begin position="148"/>
        <end position="170"/>
    </location>
</feature>
<dbReference type="PANTHER" id="PTHR43483:SF3">
    <property type="entry name" value="MEMBRANE TRANSPORTER PROTEIN HI_0806-RELATED"/>
    <property type="match status" value="1"/>
</dbReference>
<keyword evidence="5 6" id="KW-0472">Membrane</keyword>
<evidence type="ECO:0000256" key="3">
    <source>
        <dbReference type="ARBA" id="ARBA00022692"/>
    </source>
</evidence>
<name>A0A369CFA9_9GAMM</name>
<evidence type="ECO:0000313" key="8">
    <source>
        <dbReference type="Proteomes" id="UP000252707"/>
    </source>
</evidence>
<dbReference type="GO" id="GO:0005886">
    <property type="term" value="C:plasma membrane"/>
    <property type="evidence" value="ECO:0007669"/>
    <property type="project" value="UniProtKB-SubCell"/>
</dbReference>
<comment type="caution">
    <text evidence="7">The sequence shown here is derived from an EMBL/GenBank/DDBJ whole genome shotgun (WGS) entry which is preliminary data.</text>
</comment>
<evidence type="ECO:0000256" key="1">
    <source>
        <dbReference type="ARBA" id="ARBA00004141"/>
    </source>
</evidence>
<dbReference type="EMBL" id="QPJY01000003">
    <property type="protein sequence ID" value="RCX31237.1"/>
    <property type="molecule type" value="Genomic_DNA"/>
</dbReference>
<feature type="transmembrane region" description="Helical" evidence="6">
    <location>
        <begin position="190"/>
        <end position="212"/>
    </location>
</feature>
<protein>
    <recommendedName>
        <fullName evidence="6">Probable membrane transporter protein</fullName>
    </recommendedName>
</protein>
<keyword evidence="6" id="KW-1003">Cell membrane</keyword>
<dbReference type="Pfam" id="PF01925">
    <property type="entry name" value="TauE"/>
    <property type="match status" value="1"/>
</dbReference>
<organism evidence="7 8">
    <name type="scientific">Thioalbus denitrificans</name>
    <dbReference type="NCBI Taxonomy" id="547122"/>
    <lineage>
        <taxon>Bacteria</taxon>
        <taxon>Pseudomonadati</taxon>
        <taxon>Pseudomonadota</taxon>
        <taxon>Gammaproteobacteria</taxon>
        <taxon>Chromatiales</taxon>
        <taxon>Ectothiorhodospiraceae</taxon>
        <taxon>Thioalbus</taxon>
    </lineage>
</organism>
<dbReference type="OrthoDB" id="457670at2"/>
<dbReference type="PANTHER" id="PTHR43483">
    <property type="entry name" value="MEMBRANE TRANSPORTER PROTEIN HI_0806-RELATED"/>
    <property type="match status" value="1"/>
</dbReference>
<dbReference type="Proteomes" id="UP000252707">
    <property type="component" value="Unassembled WGS sequence"/>
</dbReference>
<evidence type="ECO:0000256" key="2">
    <source>
        <dbReference type="ARBA" id="ARBA00009142"/>
    </source>
</evidence>
<dbReference type="InterPro" id="IPR002781">
    <property type="entry name" value="TM_pro_TauE-like"/>
</dbReference>
<keyword evidence="3 6" id="KW-0812">Transmembrane</keyword>